<dbReference type="Pfam" id="PF20308">
    <property type="entry name" value="TPR-S"/>
    <property type="match status" value="1"/>
</dbReference>
<dbReference type="AlphaFoldDB" id="A0A840AZW2"/>
<gene>
    <name evidence="1" type="ORF">GGR91_000116</name>
</gene>
<comment type="caution">
    <text evidence="1">The sequence shown here is derived from an EMBL/GenBank/DDBJ whole genome shotgun (WGS) entry which is preliminary data.</text>
</comment>
<evidence type="ECO:0008006" key="3">
    <source>
        <dbReference type="Google" id="ProtNLM"/>
    </source>
</evidence>
<dbReference type="InterPro" id="IPR046880">
    <property type="entry name" value="TPR-S"/>
</dbReference>
<dbReference type="RefSeq" id="WP_183939067.1">
    <property type="nucleotide sequence ID" value="NZ_BAABBG010000001.1"/>
</dbReference>
<proteinExistence type="predicted"/>
<evidence type="ECO:0000313" key="2">
    <source>
        <dbReference type="Proteomes" id="UP000581447"/>
    </source>
</evidence>
<dbReference type="EMBL" id="JACIEA010000001">
    <property type="protein sequence ID" value="MBB3941894.1"/>
    <property type="molecule type" value="Genomic_DNA"/>
</dbReference>
<protein>
    <recommendedName>
        <fullName evidence="3">DUF4071 domain-containing protein</fullName>
    </recommendedName>
</protein>
<evidence type="ECO:0000313" key="1">
    <source>
        <dbReference type="EMBL" id="MBB3941894.1"/>
    </source>
</evidence>
<keyword evidence="2" id="KW-1185">Reference proteome</keyword>
<name>A0A840AZW2_9SPHN</name>
<accession>A0A840AZW2</accession>
<organism evidence="1 2">
    <name type="scientific">Sphingorhabdus rigui</name>
    <dbReference type="NCBI Taxonomy" id="1282858"/>
    <lineage>
        <taxon>Bacteria</taxon>
        <taxon>Pseudomonadati</taxon>
        <taxon>Pseudomonadota</taxon>
        <taxon>Alphaproteobacteria</taxon>
        <taxon>Sphingomonadales</taxon>
        <taxon>Sphingomonadaceae</taxon>
        <taxon>Sphingorhabdus</taxon>
    </lineage>
</organism>
<dbReference type="Proteomes" id="UP000581447">
    <property type="component" value="Unassembled WGS sequence"/>
</dbReference>
<sequence length="484" mass="50798">MREDSLPILKLARAGAAQKAWEAFLAAGLHNINNDPAILNLKGRLLKDRARKTQGDAAARLFLQSAKAYADSAALKPDSYPLINAATMSFFAGQSDHMALLASQVLALLETGAGRGETAYWHDSTKAEAHLLLGDRDKAETTLRSGVRHAPHAWEDHATTLRQLRSVLRHRRENDSWLAPFAPPKSVYFSGLMGLAPDDHLAAGSIANGLSDISAGFAFGALAAGADIMIAEAIRNAGGELHIVIPTIPSVFKAQSVAPYGDTWLDRFDSLWAQASSVETIESGKQMSHAAIMLAAQVAKGRAIDNAQRLESTHAPFEVSDGSLTPTSSSTPAVTVARSATAPAGHDMPRGSCHFCIATDAPLASDAVQWEQVGEYYISRDTQPGDASGLMNALLSAASDARIAFDVSVSDDDSPAQAITDNLTRLVQSASNGSAVATSSAAMMMKAQAPDISIEPLGELPGSVGASGVYAIGSRSDPTNAFGN</sequence>
<reference evidence="1 2" key="1">
    <citation type="submission" date="2020-08" db="EMBL/GenBank/DDBJ databases">
        <title>Genomic Encyclopedia of Type Strains, Phase IV (KMG-IV): sequencing the most valuable type-strain genomes for metagenomic binning, comparative biology and taxonomic classification.</title>
        <authorList>
            <person name="Goeker M."/>
        </authorList>
    </citation>
    <scope>NUCLEOTIDE SEQUENCE [LARGE SCALE GENOMIC DNA]</scope>
    <source>
        <strain evidence="1 2">DSM 29050</strain>
    </source>
</reference>